<comment type="caution">
    <text evidence="4">The sequence shown here is derived from an EMBL/GenBank/DDBJ whole genome shotgun (WGS) entry which is preliminary data.</text>
</comment>
<evidence type="ECO:0000313" key="4">
    <source>
        <dbReference type="EMBL" id="MTW22500.1"/>
    </source>
</evidence>
<dbReference type="AlphaFoldDB" id="A0A6N8EG30"/>
<name>A0A6N8EG30_9GAMM</name>
<evidence type="ECO:0000259" key="3">
    <source>
        <dbReference type="PROSITE" id="PS50801"/>
    </source>
</evidence>
<dbReference type="GO" id="GO:0043856">
    <property type="term" value="F:anti-sigma factor antagonist activity"/>
    <property type="evidence" value="ECO:0007669"/>
    <property type="project" value="InterPro"/>
</dbReference>
<dbReference type="Pfam" id="PF01740">
    <property type="entry name" value="STAS"/>
    <property type="match status" value="1"/>
</dbReference>
<dbReference type="SUPFAM" id="SSF52091">
    <property type="entry name" value="SpoIIaa-like"/>
    <property type="match status" value="1"/>
</dbReference>
<dbReference type="NCBIfam" id="TIGR00377">
    <property type="entry name" value="ant_ant_sig"/>
    <property type="match status" value="1"/>
</dbReference>
<sequence length="113" mass="12310">MDIDVRLQDGIHVLKISGQLDALSGPDYEQRVNRLIAEGARRLVVDFEPLVYISSAGLRALLNTSKPLMIQGGALVYANLQPSVREVFEMTGLLSLFKVCDSLPEAIALVQAS</sequence>
<dbReference type="OrthoDB" id="280847at2"/>
<protein>
    <recommendedName>
        <fullName evidence="2">Anti-sigma factor antagonist</fullName>
    </recommendedName>
</protein>
<organism evidence="4 5">
    <name type="scientific">Allochromatium palmeri</name>
    <dbReference type="NCBI Taxonomy" id="231048"/>
    <lineage>
        <taxon>Bacteria</taxon>
        <taxon>Pseudomonadati</taxon>
        <taxon>Pseudomonadota</taxon>
        <taxon>Gammaproteobacteria</taxon>
        <taxon>Chromatiales</taxon>
        <taxon>Chromatiaceae</taxon>
        <taxon>Allochromatium</taxon>
    </lineage>
</organism>
<dbReference type="Gene3D" id="3.30.750.24">
    <property type="entry name" value="STAS domain"/>
    <property type="match status" value="1"/>
</dbReference>
<gene>
    <name evidence="4" type="ORF">GJ668_15610</name>
</gene>
<dbReference type="InterPro" id="IPR036513">
    <property type="entry name" value="STAS_dom_sf"/>
</dbReference>
<evidence type="ECO:0000256" key="2">
    <source>
        <dbReference type="RuleBase" id="RU003749"/>
    </source>
</evidence>
<dbReference type="PROSITE" id="PS50801">
    <property type="entry name" value="STAS"/>
    <property type="match status" value="1"/>
</dbReference>
<keyword evidence="5" id="KW-1185">Reference proteome</keyword>
<dbReference type="EMBL" id="WNKT01000042">
    <property type="protein sequence ID" value="MTW22500.1"/>
    <property type="molecule type" value="Genomic_DNA"/>
</dbReference>
<dbReference type="InterPro" id="IPR002645">
    <property type="entry name" value="STAS_dom"/>
</dbReference>
<accession>A0A6N8EG30</accession>
<dbReference type="InterPro" id="IPR003658">
    <property type="entry name" value="Anti-sigma_ant"/>
</dbReference>
<evidence type="ECO:0000256" key="1">
    <source>
        <dbReference type="ARBA" id="ARBA00009013"/>
    </source>
</evidence>
<dbReference type="RefSeq" id="WP_155451063.1">
    <property type="nucleotide sequence ID" value="NZ_WNKT01000042.1"/>
</dbReference>
<comment type="similarity">
    <text evidence="1 2">Belongs to the anti-sigma-factor antagonist family.</text>
</comment>
<reference evidence="4 5" key="1">
    <citation type="submission" date="2019-11" db="EMBL/GenBank/DDBJ databases">
        <title>Whole-genome sequence of the anaerobic purple sulfur bacterium Allochromatium palmeri DSM 15591.</title>
        <authorList>
            <person name="Kyndt J.A."/>
            <person name="Meyer T.E."/>
        </authorList>
    </citation>
    <scope>NUCLEOTIDE SEQUENCE [LARGE SCALE GENOMIC DNA]</scope>
    <source>
        <strain evidence="4 5">DSM 15591</strain>
    </source>
</reference>
<dbReference type="PANTHER" id="PTHR33495">
    <property type="entry name" value="ANTI-SIGMA FACTOR ANTAGONIST TM_1081-RELATED-RELATED"/>
    <property type="match status" value="1"/>
</dbReference>
<proteinExistence type="inferred from homology"/>
<evidence type="ECO:0000313" key="5">
    <source>
        <dbReference type="Proteomes" id="UP000434044"/>
    </source>
</evidence>
<feature type="domain" description="STAS" evidence="3">
    <location>
        <begin position="1"/>
        <end position="110"/>
    </location>
</feature>
<dbReference type="Proteomes" id="UP000434044">
    <property type="component" value="Unassembled WGS sequence"/>
</dbReference>
<dbReference type="CDD" id="cd07043">
    <property type="entry name" value="STAS_anti-anti-sigma_factors"/>
    <property type="match status" value="1"/>
</dbReference>